<feature type="transmembrane region" description="Helical" evidence="2">
    <location>
        <begin position="12"/>
        <end position="37"/>
    </location>
</feature>
<keyword evidence="2" id="KW-0812">Transmembrane</keyword>
<reference evidence="3 4" key="1">
    <citation type="journal article" date="2015" name="Genome Biol. Evol.">
        <title>Phylogenomic analyses indicate that early fungi evolved digesting cell walls of algal ancestors of land plants.</title>
        <authorList>
            <person name="Chang Y."/>
            <person name="Wang S."/>
            <person name="Sekimoto S."/>
            <person name="Aerts A.L."/>
            <person name="Choi C."/>
            <person name="Clum A."/>
            <person name="LaButti K.M."/>
            <person name="Lindquist E.A."/>
            <person name="Yee Ngan C."/>
            <person name="Ohm R.A."/>
            <person name="Salamov A.A."/>
            <person name="Grigoriev I.V."/>
            <person name="Spatafora J.W."/>
            <person name="Berbee M.L."/>
        </authorList>
    </citation>
    <scope>NUCLEOTIDE SEQUENCE [LARGE SCALE GENOMIC DNA]</scope>
    <source>
        <strain evidence="3 4">JEL478</strain>
    </source>
</reference>
<dbReference type="Proteomes" id="UP000070544">
    <property type="component" value="Unassembled WGS sequence"/>
</dbReference>
<evidence type="ECO:0000313" key="3">
    <source>
        <dbReference type="EMBL" id="KXS17802.1"/>
    </source>
</evidence>
<protein>
    <submittedName>
        <fullName evidence="3">Uncharacterized protein</fullName>
    </submittedName>
</protein>
<dbReference type="EMBL" id="KQ965745">
    <property type="protein sequence ID" value="KXS17802.1"/>
    <property type="molecule type" value="Genomic_DNA"/>
</dbReference>
<gene>
    <name evidence="3" type="ORF">M427DRAFT_30256</name>
</gene>
<accession>A0A139AM03</accession>
<feature type="region of interest" description="Disordered" evidence="1">
    <location>
        <begin position="62"/>
        <end position="81"/>
    </location>
</feature>
<feature type="compositionally biased region" description="Basic and acidic residues" evidence="1">
    <location>
        <begin position="156"/>
        <end position="176"/>
    </location>
</feature>
<evidence type="ECO:0000256" key="1">
    <source>
        <dbReference type="SAM" id="MobiDB-lite"/>
    </source>
</evidence>
<evidence type="ECO:0000313" key="4">
    <source>
        <dbReference type="Proteomes" id="UP000070544"/>
    </source>
</evidence>
<dbReference type="AlphaFoldDB" id="A0A139AM03"/>
<organism evidence="3 4">
    <name type="scientific">Gonapodya prolifera (strain JEL478)</name>
    <name type="common">Monoblepharis prolifera</name>
    <dbReference type="NCBI Taxonomy" id="1344416"/>
    <lineage>
        <taxon>Eukaryota</taxon>
        <taxon>Fungi</taxon>
        <taxon>Fungi incertae sedis</taxon>
        <taxon>Chytridiomycota</taxon>
        <taxon>Chytridiomycota incertae sedis</taxon>
        <taxon>Monoblepharidomycetes</taxon>
        <taxon>Monoblepharidales</taxon>
        <taxon>Gonapodyaceae</taxon>
        <taxon>Gonapodya</taxon>
    </lineage>
</organism>
<keyword evidence="2" id="KW-0472">Membrane</keyword>
<proteinExistence type="predicted"/>
<sequence>MTTFDAQELEVLVGPILPALLRSLLIAGIAVSILFLLRRTGKCSISTGFFAAKEGDYASQRSPIALSPLPPKTTPTSSASPSSCFLAELTTRLNSSQHLSSEALILESVGTGTRKPSDSPSYRWAFHQETKLTADIQGGSLVRTRKTTTEMVSTEKVGKDVDREAKKDRSRAENESSIDREVYWMMSFGCPAPLAMKREGPVRAL</sequence>
<name>A0A139AM03_GONPJ</name>
<evidence type="ECO:0000256" key="2">
    <source>
        <dbReference type="SAM" id="Phobius"/>
    </source>
</evidence>
<keyword evidence="4" id="KW-1185">Reference proteome</keyword>
<keyword evidence="2" id="KW-1133">Transmembrane helix</keyword>
<feature type="region of interest" description="Disordered" evidence="1">
    <location>
        <begin position="148"/>
        <end position="176"/>
    </location>
</feature>